<dbReference type="EnsemblPlants" id="Zm00001eb194570_T001">
    <property type="protein sequence ID" value="Zm00001eb194570_P001"/>
    <property type="gene ID" value="Zm00001eb194570"/>
</dbReference>
<proteinExistence type="predicted"/>
<evidence type="ECO:0000313" key="3">
    <source>
        <dbReference type="Proteomes" id="UP000007305"/>
    </source>
</evidence>
<dbReference type="Gramene" id="Zm00001eb194570_T001">
    <property type="protein sequence ID" value="Zm00001eb194570_P001"/>
    <property type="gene ID" value="Zm00001eb194570"/>
</dbReference>
<feature type="compositionally biased region" description="Pro residues" evidence="1">
    <location>
        <begin position="45"/>
        <end position="60"/>
    </location>
</feature>
<keyword evidence="3" id="KW-1185">Reference proteome</keyword>
<feature type="compositionally biased region" description="Low complexity" evidence="1">
    <location>
        <begin position="7"/>
        <end position="18"/>
    </location>
</feature>
<reference evidence="2" key="3">
    <citation type="submission" date="2021-05" db="UniProtKB">
        <authorList>
            <consortium name="EnsemblPlants"/>
        </authorList>
    </citation>
    <scope>IDENTIFICATION</scope>
    <source>
        <strain evidence="2">cv. B73</strain>
    </source>
</reference>
<accession>A0A804NXW5</accession>
<evidence type="ECO:0000256" key="1">
    <source>
        <dbReference type="SAM" id="MobiDB-lite"/>
    </source>
</evidence>
<protein>
    <submittedName>
        <fullName evidence="2">Uncharacterized protein</fullName>
    </submittedName>
</protein>
<feature type="region of interest" description="Disordered" evidence="1">
    <location>
        <begin position="313"/>
        <end position="352"/>
    </location>
</feature>
<reference evidence="3" key="1">
    <citation type="journal article" date="2009" name="Science">
        <title>The B73 maize genome: complexity, diversity, and dynamics.</title>
        <authorList>
            <person name="Schnable P.S."/>
            <person name="Ware D."/>
            <person name="Fulton R.S."/>
            <person name="Stein J.C."/>
            <person name="Wei F."/>
            <person name="Pasternak S."/>
            <person name="Liang C."/>
            <person name="Zhang J."/>
            <person name="Fulton L."/>
            <person name="Graves T.A."/>
            <person name="Minx P."/>
            <person name="Reily A.D."/>
            <person name="Courtney L."/>
            <person name="Kruchowski S.S."/>
            <person name="Tomlinson C."/>
            <person name="Strong C."/>
            <person name="Delehaunty K."/>
            <person name="Fronick C."/>
            <person name="Courtney B."/>
            <person name="Rock S.M."/>
            <person name="Belter E."/>
            <person name="Du F."/>
            <person name="Kim K."/>
            <person name="Abbott R.M."/>
            <person name="Cotton M."/>
            <person name="Levy A."/>
            <person name="Marchetto P."/>
            <person name="Ochoa K."/>
            <person name="Jackson S.M."/>
            <person name="Gillam B."/>
            <person name="Chen W."/>
            <person name="Yan L."/>
            <person name="Higginbotham J."/>
            <person name="Cardenas M."/>
            <person name="Waligorski J."/>
            <person name="Applebaum E."/>
            <person name="Phelps L."/>
            <person name="Falcone J."/>
            <person name="Kanchi K."/>
            <person name="Thane T."/>
            <person name="Scimone A."/>
            <person name="Thane N."/>
            <person name="Henke J."/>
            <person name="Wang T."/>
            <person name="Ruppert J."/>
            <person name="Shah N."/>
            <person name="Rotter K."/>
            <person name="Hodges J."/>
            <person name="Ingenthron E."/>
            <person name="Cordes M."/>
            <person name="Kohlberg S."/>
            <person name="Sgro J."/>
            <person name="Delgado B."/>
            <person name="Mead K."/>
            <person name="Chinwalla A."/>
            <person name="Leonard S."/>
            <person name="Crouse K."/>
            <person name="Collura K."/>
            <person name="Kudrna D."/>
            <person name="Currie J."/>
            <person name="He R."/>
            <person name="Angelova A."/>
            <person name="Rajasekar S."/>
            <person name="Mueller T."/>
            <person name="Lomeli R."/>
            <person name="Scara G."/>
            <person name="Ko A."/>
            <person name="Delaney K."/>
            <person name="Wissotski M."/>
            <person name="Lopez G."/>
            <person name="Campos D."/>
            <person name="Braidotti M."/>
            <person name="Ashley E."/>
            <person name="Golser W."/>
            <person name="Kim H."/>
            <person name="Lee S."/>
            <person name="Lin J."/>
            <person name="Dujmic Z."/>
            <person name="Kim W."/>
            <person name="Talag J."/>
            <person name="Zuccolo A."/>
            <person name="Fan C."/>
            <person name="Sebastian A."/>
            <person name="Kramer M."/>
            <person name="Spiegel L."/>
            <person name="Nascimento L."/>
            <person name="Zutavern T."/>
            <person name="Miller B."/>
            <person name="Ambroise C."/>
            <person name="Muller S."/>
            <person name="Spooner W."/>
            <person name="Narechania A."/>
            <person name="Ren L."/>
            <person name="Wei S."/>
            <person name="Kumari S."/>
            <person name="Faga B."/>
            <person name="Levy M.J."/>
            <person name="McMahan L."/>
            <person name="Van Buren P."/>
            <person name="Vaughn M.W."/>
            <person name="Ying K."/>
            <person name="Yeh C.-T."/>
            <person name="Emrich S.J."/>
            <person name="Jia Y."/>
            <person name="Kalyanaraman A."/>
            <person name="Hsia A.-P."/>
            <person name="Barbazuk W.B."/>
            <person name="Baucom R.S."/>
            <person name="Brutnell T.P."/>
            <person name="Carpita N.C."/>
            <person name="Chaparro C."/>
            <person name="Chia J.-M."/>
            <person name="Deragon J.-M."/>
            <person name="Estill J.C."/>
            <person name="Fu Y."/>
            <person name="Jeddeloh J.A."/>
            <person name="Han Y."/>
            <person name="Lee H."/>
            <person name="Li P."/>
            <person name="Lisch D.R."/>
            <person name="Liu S."/>
            <person name="Liu Z."/>
            <person name="Nagel D.H."/>
            <person name="McCann M.C."/>
            <person name="SanMiguel P."/>
            <person name="Myers A.M."/>
            <person name="Nettleton D."/>
            <person name="Nguyen J."/>
            <person name="Penning B.W."/>
            <person name="Ponnala L."/>
            <person name="Schneider K.L."/>
            <person name="Schwartz D.C."/>
            <person name="Sharma A."/>
            <person name="Soderlund C."/>
            <person name="Springer N.M."/>
            <person name="Sun Q."/>
            <person name="Wang H."/>
            <person name="Waterman M."/>
            <person name="Westerman R."/>
            <person name="Wolfgruber T.K."/>
            <person name="Yang L."/>
            <person name="Yu Y."/>
            <person name="Zhang L."/>
            <person name="Zhou S."/>
            <person name="Zhu Q."/>
            <person name="Bennetzen J.L."/>
            <person name="Dawe R.K."/>
            <person name="Jiang J."/>
            <person name="Jiang N."/>
            <person name="Presting G.G."/>
            <person name="Wessler S.R."/>
            <person name="Aluru S."/>
            <person name="Martienssen R.A."/>
            <person name="Clifton S.W."/>
            <person name="McCombie W.R."/>
            <person name="Wing R.A."/>
            <person name="Wilson R.K."/>
        </authorList>
    </citation>
    <scope>NUCLEOTIDE SEQUENCE [LARGE SCALE GENOMIC DNA]</scope>
    <source>
        <strain evidence="3">cv. B73</strain>
    </source>
</reference>
<organism evidence="2 3">
    <name type="scientific">Zea mays</name>
    <name type="common">Maize</name>
    <dbReference type="NCBI Taxonomy" id="4577"/>
    <lineage>
        <taxon>Eukaryota</taxon>
        <taxon>Viridiplantae</taxon>
        <taxon>Streptophyta</taxon>
        <taxon>Embryophyta</taxon>
        <taxon>Tracheophyta</taxon>
        <taxon>Spermatophyta</taxon>
        <taxon>Magnoliopsida</taxon>
        <taxon>Liliopsida</taxon>
        <taxon>Poales</taxon>
        <taxon>Poaceae</taxon>
        <taxon>PACMAD clade</taxon>
        <taxon>Panicoideae</taxon>
        <taxon>Andropogonodae</taxon>
        <taxon>Andropogoneae</taxon>
        <taxon>Tripsacinae</taxon>
        <taxon>Zea</taxon>
    </lineage>
</organism>
<name>A0A804NXW5_MAIZE</name>
<dbReference type="Proteomes" id="UP000007305">
    <property type="component" value="Chromosome 4"/>
</dbReference>
<evidence type="ECO:0000313" key="2">
    <source>
        <dbReference type="EnsemblPlants" id="Zm00001eb194570_P001"/>
    </source>
</evidence>
<dbReference type="InParanoid" id="A0A804NXW5"/>
<reference evidence="2" key="2">
    <citation type="submission" date="2019-07" db="EMBL/GenBank/DDBJ databases">
        <authorList>
            <person name="Seetharam A."/>
            <person name="Woodhouse M."/>
            <person name="Cannon E."/>
        </authorList>
    </citation>
    <scope>NUCLEOTIDE SEQUENCE [LARGE SCALE GENOMIC DNA]</scope>
    <source>
        <strain evidence="2">cv. B73</strain>
    </source>
</reference>
<sequence length="436" mass="49176">MPRRRAPQAPAQPHSRQPPSIPVPPTPCAARHHAHAHRARRFETHPPPPSIYPDTQPHPTPHLLTSHHSRHCPAPFCTATHTPLQSNGASPSRPRGRGPRRAAPVRPLSRAAAWPPPRPAAPEAARPRTARRWRVVLGSRHLLRRRRCVRHHGRGVWVRQPLQPGVRHQHGGAEHGALQQRPQLRRLLRGAVRRGGGRRPLVSAGLRRGDGHQLLPAQQRAPVRRRRLVQPAARPLRHVAARVPAHRALQGWHCPRLLPQVRAPWLFILPVYSKTRRERNSSRSESRACLFVCLFVCLFPILRAVQGRVQQEGRHPVHHQRPLLLQPGAGDQRGRRRRRARGGREGRPFRGVAGPVAQLGPELAEQHAPGRAGPLLPRHHQRRPLRGLQQRCPARLGLRPDLQRGPVQLNTLHRSRSVVSSVVDAVPQVVVFRWSW</sequence>
<feature type="region of interest" description="Disordered" evidence="1">
    <location>
        <begin position="1"/>
        <end position="127"/>
    </location>
</feature>
<feature type="compositionally biased region" description="Low complexity" evidence="1">
    <location>
        <begin position="101"/>
        <end position="113"/>
    </location>
</feature>
<feature type="compositionally biased region" description="Basic residues" evidence="1">
    <location>
        <begin position="30"/>
        <end position="40"/>
    </location>
</feature>
<dbReference type="AlphaFoldDB" id="A0A804NXW5"/>